<dbReference type="InterPro" id="IPR001543">
    <property type="entry name" value="FliN-like_C"/>
</dbReference>
<dbReference type="InterPro" id="IPR036429">
    <property type="entry name" value="SpoA-like_sf"/>
</dbReference>
<gene>
    <name evidence="4" type="ORF">ACIPEN_02360</name>
</gene>
<dbReference type="Pfam" id="PF01052">
    <property type="entry name" value="FliMN_C"/>
    <property type="match status" value="1"/>
</dbReference>
<evidence type="ECO:0000313" key="4">
    <source>
        <dbReference type="EMBL" id="MFJ3044650.1"/>
    </source>
</evidence>
<dbReference type="RefSeq" id="WP_402698166.1">
    <property type="nucleotide sequence ID" value="NZ_JBIUZV010000001.1"/>
</dbReference>
<keyword evidence="5" id="KW-1185">Reference proteome</keyword>
<dbReference type="PANTHER" id="PTHR30034:SF5">
    <property type="entry name" value="SECRETION SYSTEM APPARATUS PROTEIN SSAQ"/>
    <property type="match status" value="1"/>
</dbReference>
<feature type="region of interest" description="Disordered" evidence="2">
    <location>
        <begin position="250"/>
        <end position="284"/>
    </location>
</feature>
<evidence type="ECO:0000256" key="1">
    <source>
        <dbReference type="ARBA" id="ARBA00009226"/>
    </source>
</evidence>
<name>A0ABW8ET87_9BURK</name>
<keyword evidence="4" id="KW-0966">Cell projection</keyword>
<evidence type="ECO:0000313" key="5">
    <source>
        <dbReference type="Proteomes" id="UP001617427"/>
    </source>
</evidence>
<keyword evidence="4" id="KW-0969">Cilium</keyword>
<dbReference type="PANTHER" id="PTHR30034">
    <property type="entry name" value="FLAGELLAR MOTOR SWITCH PROTEIN FLIM"/>
    <property type="match status" value="1"/>
</dbReference>
<accession>A0ABW8ET87</accession>
<protein>
    <submittedName>
        <fullName evidence="4">FliM/FliN family flagellar motor switch protein</fullName>
    </submittedName>
</protein>
<feature type="domain" description="Flagellar motor switch protein FliN-like C-terminal" evidence="3">
    <location>
        <begin position="336"/>
        <end position="401"/>
    </location>
</feature>
<comment type="similarity">
    <text evidence="1">Belongs to the FliN/MopA/SpaO family.</text>
</comment>
<dbReference type="SUPFAM" id="SSF101801">
    <property type="entry name" value="Surface presentation of antigens (SPOA)"/>
    <property type="match status" value="1"/>
</dbReference>
<feature type="region of interest" description="Disordered" evidence="2">
    <location>
        <begin position="307"/>
        <end position="332"/>
    </location>
</feature>
<comment type="caution">
    <text evidence="4">The sequence shown here is derived from an EMBL/GenBank/DDBJ whole genome shotgun (WGS) entry which is preliminary data.</text>
</comment>
<reference evidence="4 5" key="1">
    <citation type="submission" date="2024-10" db="EMBL/GenBank/DDBJ databases">
        <title>The Natural Products Discovery Center: Release of the First 8490 Sequenced Strains for Exploring Actinobacteria Biosynthetic Diversity.</title>
        <authorList>
            <person name="Kalkreuter E."/>
            <person name="Kautsar S.A."/>
            <person name="Yang D."/>
            <person name="Bader C.D."/>
            <person name="Teijaro C.N."/>
            <person name="Fluegel L."/>
            <person name="Davis C.M."/>
            <person name="Simpson J.R."/>
            <person name="Lauterbach L."/>
            <person name="Steele A.D."/>
            <person name="Gui C."/>
            <person name="Meng S."/>
            <person name="Li G."/>
            <person name="Viehrig K."/>
            <person name="Ye F."/>
            <person name="Su P."/>
            <person name="Kiefer A.F."/>
            <person name="Nichols A."/>
            <person name="Cepeda A.J."/>
            <person name="Yan W."/>
            <person name="Fan B."/>
            <person name="Jiang Y."/>
            <person name="Adhikari A."/>
            <person name="Zheng C.-J."/>
            <person name="Schuster L."/>
            <person name="Cowan T.M."/>
            <person name="Smanski M.J."/>
            <person name="Chevrette M.G."/>
            <person name="De Carvalho L.P.S."/>
            <person name="Shen B."/>
        </authorList>
    </citation>
    <scope>NUCLEOTIDE SEQUENCE [LARGE SCALE GENOMIC DNA]</scope>
    <source>
        <strain evidence="4 5">NPDC087045</strain>
    </source>
</reference>
<organism evidence="4 5">
    <name type="scientific">Herbaspirillum chlorophenolicum</name>
    <dbReference type="NCBI Taxonomy" id="211589"/>
    <lineage>
        <taxon>Bacteria</taxon>
        <taxon>Pseudomonadati</taxon>
        <taxon>Pseudomonadota</taxon>
        <taxon>Betaproteobacteria</taxon>
        <taxon>Burkholderiales</taxon>
        <taxon>Oxalobacteraceae</taxon>
        <taxon>Herbaspirillum</taxon>
    </lineage>
</organism>
<evidence type="ECO:0000256" key="2">
    <source>
        <dbReference type="SAM" id="MobiDB-lite"/>
    </source>
</evidence>
<evidence type="ECO:0000259" key="3">
    <source>
        <dbReference type="Pfam" id="PF01052"/>
    </source>
</evidence>
<keyword evidence="4" id="KW-0282">Flagellum</keyword>
<feature type="compositionally biased region" description="Acidic residues" evidence="2">
    <location>
        <begin position="264"/>
        <end position="278"/>
    </location>
</feature>
<sequence length="405" mass="43782">MSDLSQDFSSPGAQRWDLLAEAPVVPRPQAELSRLVGRGMRLAWPGAAELLVLPAAATNTQRPGVQLDLAAGALLVADGERLVNAMCGIDIAAAPLDGEAWPSWLAGAIAGRLQDTPLAWLQGLRPVAPEAGTDGLLPLGLRLRDGRHAIDTTGWAPLSLWQAMLREATPLRLPRARWLPLAVSAIVPLARHRMPRTAFDALRCGDLILPDSPCFDIDGTGRLLLAQRHWRVQYLDRQRLQILSEEEDVDYQQYEEARDGHDEDLADDGAQEQPDDSQPDQAEAVQAEDLYQDDEAADRIDQQLAEPDLQADGQRETDAALSQPHPDGADKLSGKIAMSLRFELGRLNLTLDQLGALGEQSVLVLHDASPQSIAISAAGVQVGRGEVVAVDGRLGVRITQWSGAC</sequence>
<dbReference type="Proteomes" id="UP001617427">
    <property type="component" value="Unassembled WGS sequence"/>
</dbReference>
<dbReference type="EMBL" id="JBIUZV010000001">
    <property type="protein sequence ID" value="MFJ3044650.1"/>
    <property type="molecule type" value="Genomic_DNA"/>
</dbReference>
<proteinExistence type="inferred from homology"/>
<dbReference type="Gene3D" id="2.30.330.10">
    <property type="entry name" value="SpoA-like"/>
    <property type="match status" value="1"/>
</dbReference>